<reference evidence="2 3" key="1">
    <citation type="submission" date="2018-05" db="EMBL/GenBank/DDBJ databases">
        <title>Genome comparison of Eubacterium sp.</title>
        <authorList>
            <person name="Feng Y."/>
            <person name="Sanchez-Andrea I."/>
            <person name="Stams A.J.M."/>
            <person name="De Vos W.M."/>
        </authorList>
    </citation>
    <scope>NUCLEOTIDE SEQUENCE [LARGE SCALE GENOMIC DNA]</scope>
    <source>
        <strain evidence="2 3">YI</strain>
    </source>
</reference>
<keyword evidence="1" id="KW-0472">Membrane</keyword>
<feature type="transmembrane region" description="Helical" evidence="1">
    <location>
        <begin position="393"/>
        <end position="411"/>
    </location>
</feature>
<evidence type="ECO:0000313" key="2">
    <source>
        <dbReference type="EMBL" id="QCT70867.1"/>
    </source>
</evidence>
<feature type="transmembrane region" description="Helical" evidence="1">
    <location>
        <begin position="194"/>
        <end position="221"/>
    </location>
</feature>
<dbReference type="KEGG" id="emt:CPZ25_005835"/>
<dbReference type="AlphaFoldDB" id="A0A4P9C646"/>
<gene>
    <name evidence="2" type="ORF">CPZ25_005835</name>
</gene>
<feature type="transmembrane region" description="Helical" evidence="1">
    <location>
        <begin position="29"/>
        <end position="45"/>
    </location>
</feature>
<sequence length="420" mass="48121">MMFLDYLILILVLFLILEMRQCNIYNKTLIGVVLVFCSLELLFKFKNDKMLIFVFGIITYINLSLVISDCLTNGMLALPIETTSWQKLRGTEYDLIFVKSLVLFISTLNALVPAYKGAIVKEHIIRQKKNNIYIFLGIYFVLWIILITGYAVSSSSLAGYESNTTTFFEYSTALFLIAWYYSGTSKKADALLKIYAVTYIFRAVVQGDRSSAFPMILIIVILYLKKNISLKKLFLIAVLGIFCSNIISVYRLSYSTQNIMSSYITQYGLKGFASDTVSQSFYTGISIIAAKSQCPNSFLYFIDFLIGIVIGGSYGKANLTEFTLKYYMNKGGGMLVSSWYFWFGYAGIIILSIIMAHLLKKMQGTKETDFQRLLKIYFTATAFRWYLYTSFDLFRGVLFVFPVMFLFFQIIDQLIKNKQL</sequence>
<keyword evidence="1" id="KW-1133">Transmembrane helix</keyword>
<dbReference type="Proteomes" id="UP000218387">
    <property type="component" value="Chromosome"/>
</dbReference>
<feature type="transmembrane region" description="Helical" evidence="1">
    <location>
        <begin position="233"/>
        <end position="252"/>
    </location>
</feature>
<accession>A0A4P9C646</accession>
<proteinExistence type="predicted"/>
<feature type="transmembrane region" description="Helical" evidence="1">
    <location>
        <begin position="339"/>
        <end position="358"/>
    </location>
</feature>
<feature type="transmembrane region" description="Helical" evidence="1">
    <location>
        <begin position="298"/>
        <end position="319"/>
    </location>
</feature>
<feature type="transmembrane region" description="Helical" evidence="1">
    <location>
        <begin position="52"/>
        <end position="75"/>
    </location>
</feature>
<protein>
    <recommendedName>
        <fullName evidence="4">O-antigen polysaccharide polymerase Wzy</fullName>
    </recommendedName>
</protein>
<evidence type="ECO:0000313" key="3">
    <source>
        <dbReference type="Proteomes" id="UP000218387"/>
    </source>
</evidence>
<evidence type="ECO:0000256" key="1">
    <source>
        <dbReference type="SAM" id="Phobius"/>
    </source>
</evidence>
<dbReference type="EMBL" id="CP029487">
    <property type="protein sequence ID" value="QCT70867.1"/>
    <property type="molecule type" value="Genomic_DNA"/>
</dbReference>
<feature type="transmembrane region" description="Helical" evidence="1">
    <location>
        <begin position="95"/>
        <end position="112"/>
    </location>
</feature>
<name>A0A4P9C646_EUBML</name>
<evidence type="ECO:0008006" key="4">
    <source>
        <dbReference type="Google" id="ProtNLM"/>
    </source>
</evidence>
<feature type="transmembrane region" description="Helical" evidence="1">
    <location>
        <begin position="132"/>
        <end position="152"/>
    </location>
</feature>
<keyword evidence="3" id="KW-1185">Reference proteome</keyword>
<feature type="transmembrane region" description="Helical" evidence="1">
    <location>
        <begin position="164"/>
        <end position="182"/>
    </location>
</feature>
<organism evidence="2 3">
    <name type="scientific">Eubacterium maltosivorans</name>
    <dbReference type="NCBI Taxonomy" id="2041044"/>
    <lineage>
        <taxon>Bacteria</taxon>
        <taxon>Bacillati</taxon>
        <taxon>Bacillota</taxon>
        <taxon>Clostridia</taxon>
        <taxon>Eubacteriales</taxon>
        <taxon>Eubacteriaceae</taxon>
        <taxon>Eubacterium</taxon>
    </lineage>
</organism>
<dbReference type="RefSeq" id="WP_096919556.1">
    <property type="nucleotide sequence ID" value="NZ_CP029487.1"/>
</dbReference>
<keyword evidence="1" id="KW-0812">Transmembrane</keyword>